<evidence type="ECO:0000313" key="2">
    <source>
        <dbReference type="Proteomes" id="UP000540989"/>
    </source>
</evidence>
<reference evidence="1 2" key="1">
    <citation type="submission" date="2020-08" db="EMBL/GenBank/DDBJ databases">
        <title>Genomic Encyclopedia of Type Strains, Phase IV (KMG-V): Genome sequencing to study the core and pangenomes of soil and plant-associated prokaryotes.</title>
        <authorList>
            <person name="Whitman W."/>
        </authorList>
    </citation>
    <scope>NUCLEOTIDE SEQUENCE [LARGE SCALE GENOMIC DNA]</scope>
    <source>
        <strain evidence="1 2">M8UP14</strain>
    </source>
</reference>
<keyword evidence="2" id="KW-1185">Reference proteome</keyword>
<name>A0A7W7ZAT2_9BACT</name>
<organism evidence="1 2">
    <name type="scientific">Granulicella aggregans</name>
    <dbReference type="NCBI Taxonomy" id="474949"/>
    <lineage>
        <taxon>Bacteria</taxon>
        <taxon>Pseudomonadati</taxon>
        <taxon>Acidobacteriota</taxon>
        <taxon>Terriglobia</taxon>
        <taxon>Terriglobales</taxon>
        <taxon>Acidobacteriaceae</taxon>
        <taxon>Granulicella</taxon>
    </lineage>
</organism>
<evidence type="ECO:0000313" key="1">
    <source>
        <dbReference type="EMBL" id="MBB5056466.1"/>
    </source>
</evidence>
<accession>A0A7W7ZAT2</accession>
<dbReference type="EMBL" id="JACHIP010000002">
    <property type="protein sequence ID" value="MBB5056466.1"/>
    <property type="molecule type" value="Genomic_DNA"/>
</dbReference>
<dbReference type="AlphaFoldDB" id="A0A7W7ZAT2"/>
<dbReference type="Proteomes" id="UP000540989">
    <property type="component" value="Unassembled WGS sequence"/>
</dbReference>
<gene>
    <name evidence="1" type="ORF">HDF16_001151</name>
</gene>
<protein>
    <submittedName>
        <fullName evidence="1">Uncharacterized protein</fullName>
    </submittedName>
</protein>
<comment type="caution">
    <text evidence="1">The sequence shown here is derived from an EMBL/GenBank/DDBJ whole genome shotgun (WGS) entry which is preliminary data.</text>
</comment>
<sequence length="125" mass="14509">MARIWVERYTGSGVPFEYWGHSPTPRPEDRNLVPRNMLKVAVASFTFRFVCVEQIRDCLSYYEQQTHPSSRLSINGGDHWEFERWFERPPMYLLEDAKRTKVVKALRKALAVAEAGAFAEVLPFG</sequence>
<proteinExistence type="predicted"/>